<name>A0A085MWY5_9BILA</name>
<dbReference type="Proteomes" id="UP000030758">
    <property type="component" value="Unassembled WGS sequence"/>
</dbReference>
<dbReference type="EMBL" id="KL367613">
    <property type="protein sequence ID" value="KFD61731.1"/>
    <property type="molecule type" value="Genomic_DNA"/>
</dbReference>
<protein>
    <submittedName>
        <fullName evidence="1">Uncharacterized protein</fullName>
    </submittedName>
</protein>
<dbReference type="AlphaFoldDB" id="A0A085MWY5"/>
<sequence length="164" mass="18038">MSNFDERDASEYTAFVWKLLTCFVLNIAPSPLHGVVMATARPNETAYSKTSSIEYCTIETLWPSLRRFSARGIIDFTWLGLAPAMAGMNKMLFAVAVLIIGNEIANTAVMSVTPVVGTAELRTPALWYGAESSPMTAKALRCFLRLYMSAAPPQPLIPIQQLFL</sequence>
<reference evidence="1" key="1">
    <citation type="journal article" date="2014" name="Nat. Genet.">
        <title>Genome and transcriptome of the porcine whipworm Trichuris suis.</title>
        <authorList>
            <person name="Jex A.R."/>
            <person name="Nejsum P."/>
            <person name="Schwarz E.M."/>
            <person name="Hu L."/>
            <person name="Young N.D."/>
            <person name="Hall R.S."/>
            <person name="Korhonen P.K."/>
            <person name="Liao S."/>
            <person name="Thamsborg S."/>
            <person name="Xia J."/>
            <person name="Xu P."/>
            <person name="Wang S."/>
            <person name="Scheerlinck J.P."/>
            <person name="Hofmann A."/>
            <person name="Sternberg P.W."/>
            <person name="Wang J."/>
            <person name="Gasser R.B."/>
        </authorList>
    </citation>
    <scope>NUCLEOTIDE SEQUENCE [LARGE SCALE GENOMIC DNA]</scope>
    <source>
        <strain evidence="1">DCEP-RM93F</strain>
    </source>
</reference>
<accession>A0A085MWY5</accession>
<organism evidence="1">
    <name type="scientific">Trichuris suis</name>
    <name type="common">pig whipworm</name>
    <dbReference type="NCBI Taxonomy" id="68888"/>
    <lineage>
        <taxon>Eukaryota</taxon>
        <taxon>Metazoa</taxon>
        <taxon>Ecdysozoa</taxon>
        <taxon>Nematoda</taxon>
        <taxon>Enoplea</taxon>
        <taxon>Dorylaimia</taxon>
        <taxon>Trichinellida</taxon>
        <taxon>Trichuridae</taxon>
        <taxon>Trichuris</taxon>
    </lineage>
</organism>
<gene>
    <name evidence="1" type="ORF">M514_26074</name>
</gene>
<evidence type="ECO:0000313" key="1">
    <source>
        <dbReference type="EMBL" id="KFD61731.1"/>
    </source>
</evidence>
<proteinExistence type="predicted"/>